<sequence>MLALSEHGCIVARTNVGTVMTVDGRIFNAGPPPGWSDLTGLVKSTGQIVLIEVKNEHGQLRKDQKRFGDFIRNNAPNAIYGVCRSAQDAIDLVNRGIQRDKNRMAGNTRI</sequence>
<protein>
    <submittedName>
        <fullName evidence="5">VRR-NUC domain protein</fullName>
    </submittedName>
</protein>
<organism evidence="5 6">
    <name type="scientific">Lactobacillus phage T25</name>
    <dbReference type="NCBI Taxonomy" id="2036055"/>
    <lineage>
        <taxon>Viruses</taxon>
        <taxon>Duplodnaviria</taxon>
        <taxon>Heunggongvirae</taxon>
        <taxon>Uroviricota</taxon>
        <taxon>Caudoviricetes</taxon>
        <taxon>Sukhumvitvirus</taxon>
        <taxon>Sukhumvitvirus T25</taxon>
    </lineage>
</organism>
<feature type="domain" description="VRR-NUC" evidence="4">
    <location>
        <begin position="33"/>
        <end position="86"/>
    </location>
</feature>
<keyword evidence="6" id="KW-1185">Reference proteome</keyword>
<dbReference type="GeneID" id="55632461"/>
<keyword evidence="2" id="KW-0540">Nuclease</keyword>
<dbReference type="GO" id="GO:0004518">
    <property type="term" value="F:nuclease activity"/>
    <property type="evidence" value="ECO:0007669"/>
    <property type="project" value="UniProtKB-KW"/>
</dbReference>
<accession>A0A2Z6BEI3</accession>
<evidence type="ECO:0000313" key="5">
    <source>
        <dbReference type="EMBL" id="BBD20134.1"/>
    </source>
</evidence>
<evidence type="ECO:0000259" key="4">
    <source>
        <dbReference type="Pfam" id="PF08774"/>
    </source>
</evidence>
<dbReference type="EMBL" id="AP018361">
    <property type="protein sequence ID" value="BBD20134.1"/>
    <property type="molecule type" value="Genomic_DNA"/>
</dbReference>
<comment type="cofactor">
    <cofactor evidence="1">
        <name>Mg(2+)</name>
        <dbReference type="ChEBI" id="CHEBI:18420"/>
    </cofactor>
</comment>
<dbReference type="RefSeq" id="YP_009829525.1">
    <property type="nucleotide sequence ID" value="NC_048625.1"/>
</dbReference>
<name>A0A2Z6BEI3_9CAUD</name>
<dbReference type="KEGG" id="vg:55632461"/>
<dbReference type="InterPro" id="IPR014883">
    <property type="entry name" value="VRR_NUC"/>
</dbReference>
<keyword evidence="3" id="KW-0378">Hydrolase</keyword>
<proteinExistence type="predicted"/>
<dbReference type="InterPro" id="IPR011856">
    <property type="entry name" value="tRNA_endonuc-like_dom_sf"/>
</dbReference>
<evidence type="ECO:0000313" key="6">
    <source>
        <dbReference type="Proteomes" id="UP000248579"/>
    </source>
</evidence>
<dbReference type="Proteomes" id="UP000248579">
    <property type="component" value="Segment"/>
</dbReference>
<dbReference type="Gene3D" id="3.40.1350.10">
    <property type="match status" value="1"/>
</dbReference>
<reference evidence="5 6" key="1">
    <citation type="submission" date="2017-09" db="EMBL/GenBank/DDBJ databases">
        <title>Genome analysis of the Dairy Lactobacillus paracasei phage T25.</title>
        <authorList>
            <person name="Sunthornthummas S."/>
        </authorList>
    </citation>
    <scope>NUCLEOTIDE SEQUENCE [LARGE SCALE GENOMIC DNA]</scope>
</reference>
<dbReference type="Pfam" id="PF08774">
    <property type="entry name" value="VRR_NUC"/>
    <property type="match status" value="1"/>
</dbReference>
<dbReference type="GO" id="GO:0016788">
    <property type="term" value="F:hydrolase activity, acting on ester bonds"/>
    <property type="evidence" value="ECO:0007669"/>
    <property type="project" value="InterPro"/>
</dbReference>
<evidence type="ECO:0000256" key="3">
    <source>
        <dbReference type="ARBA" id="ARBA00022801"/>
    </source>
</evidence>
<dbReference type="GO" id="GO:0003676">
    <property type="term" value="F:nucleic acid binding"/>
    <property type="evidence" value="ECO:0007669"/>
    <property type="project" value="InterPro"/>
</dbReference>
<evidence type="ECO:0000256" key="2">
    <source>
        <dbReference type="ARBA" id="ARBA00022722"/>
    </source>
</evidence>
<evidence type="ECO:0000256" key="1">
    <source>
        <dbReference type="ARBA" id="ARBA00001946"/>
    </source>
</evidence>